<protein>
    <submittedName>
        <fullName evidence="3">Uncharacterized protein</fullName>
    </submittedName>
</protein>
<dbReference type="WBParaSite" id="MBELARI_LOCUS1684">
    <property type="protein sequence ID" value="MBELARI_LOCUS1684"/>
    <property type="gene ID" value="MBELARI_LOCUS1684"/>
</dbReference>
<evidence type="ECO:0000256" key="1">
    <source>
        <dbReference type="SAM" id="MobiDB-lite"/>
    </source>
</evidence>
<feature type="compositionally biased region" description="Acidic residues" evidence="1">
    <location>
        <begin position="108"/>
        <end position="127"/>
    </location>
</feature>
<feature type="compositionally biased region" description="Low complexity" evidence="1">
    <location>
        <begin position="37"/>
        <end position="89"/>
    </location>
</feature>
<sequence>MFLDGQRSSSTSPSSSDDISLPTNQPESSTNDECKFSSSPQSSPNNSSDSSPSDFSSSPDPSVDNSSDPTDPTLSSDSTPPESDSTSPPLNESIETPVTESAGLTEESGLDDELESNILDTDFDGENTESTVETRTTRTADITGSVMDDSTTCK</sequence>
<evidence type="ECO:0000313" key="2">
    <source>
        <dbReference type="Proteomes" id="UP000887575"/>
    </source>
</evidence>
<dbReference type="Proteomes" id="UP000887575">
    <property type="component" value="Unassembled WGS sequence"/>
</dbReference>
<feature type="compositionally biased region" description="Low complexity" evidence="1">
    <location>
        <begin position="128"/>
        <end position="139"/>
    </location>
</feature>
<feature type="compositionally biased region" description="Low complexity" evidence="1">
    <location>
        <begin position="8"/>
        <end position="23"/>
    </location>
</feature>
<organism evidence="2 3">
    <name type="scientific">Mesorhabditis belari</name>
    <dbReference type="NCBI Taxonomy" id="2138241"/>
    <lineage>
        <taxon>Eukaryota</taxon>
        <taxon>Metazoa</taxon>
        <taxon>Ecdysozoa</taxon>
        <taxon>Nematoda</taxon>
        <taxon>Chromadorea</taxon>
        <taxon>Rhabditida</taxon>
        <taxon>Rhabditina</taxon>
        <taxon>Rhabditomorpha</taxon>
        <taxon>Rhabditoidea</taxon>
        <taxon>Rhabditidae</taxon>
        <taxon>Mesorhabditinae</taxon>
        <taxon>Mesorhabditis</taxon>
    </lineage>
</organism>
<dbReference type="AlphaFoldDB" id="A0AAF3ESN9"/>
<name>A0AAF3ESN9_9BILA</name>
<feature type="region of interest" description="Disordered" evidence="1">
    <location>
        <begin position="1"/>
        <end position="154"/>
    </location>
</feature>
<accession>A0AAF3ESN9</accession>
<proteinExistence type="predicted"/>
<evidence type="ECO:0000313" key="3">
    <source>
        <dbReference type="WBParaSite" id="MBELARI_LOCUS1684"/>
    </source>
</evidence>
<reference evidence="3" key="1">
    <citation type="submission" date="2024-02" db="UniProtKB">
        <authorList>
            <consortium name="WormBaseParasite"/>
        </authorList>
    </citation>
    <scope>IDENTIFICATION</scope>
</reference>
<keyword evidence="2" id="KW-1185">Reference proteome</keyword>